<comment type="caution">
    <text evidence="3">The sequence shown here is derived from an EMBL/GenBank/DDBJ whole genome shotgun (WGS) entry which is preliminary data.</text>
</comment>
<dbReference type="GO" id="GO:0046914">
    <property type="term" value="F:transition metal ion binding"/>
    <property type="evidence" value="ECO:0007669"/>
    <property type="project" value="InterPro"/>
</dbReference>
<evidence type="ECO:0000256" key="1">
    <source>
        <dbReference type="ARBA" id="ARBA00023004"/>
    </source>
</evidence>
<sequence>MSSSSLTLADPAEPDRLGACPRGWSGWVTGYEATDALSIPWNELERRLLEMGFVEGARLEVLQEGPIARDPIAVRVDDLTVAVRRRDAAVIRVSAAE</sequence>
<dbReference type="InterPro" id="IPR038157">
    <property type="entry name" value="FeoA_core_dom"/>
</dbReference>
<dbReference type="Gene3D" id="2.30.30.90">
    <property type="match status" value="1"/>
</dbReference>
<proteinExistence type="predicted"/>
<evidence type="ECO:0000259" key="2">
    <source>
        <dbReference type="SMART" id="SM00899"/>
    </source>
</evidence>
<dbReference type="PANTHER" id="PTHR42954">
    <property type="entry name" value="FE(2+) TRANSPORT PROTEIN A"/>
    <property type="match status" value="1"/>
</dbReference>
<dbReference type="EMBL" id="SJFN01000021">
    <property type="protein sequence ID" value="TBW36303.1"/>
    <property type="molecule type" value="Genomic_DNA"/>
</dbReference>
<dbReference type="InterPro" id="IPR008988">
    <property type="entry name" value="Transcriptional_repressor_C"/>
</dbReference>
<dbReference type="RefSeq" id="WP_131310299.1">
    <property type="nucleotide sequence ID" value="NZ_SJFN01000021.1"/>
</dbReference>
<dbReference type="SMART" id="SM00899">
    <property type="entry name" value="FeoA"/>
    <property type="match status" value="1"/>
</dbReference>
<evidence type="ECO:0000313" key="4">
    <source>
        <dbReference type="Proteomes" id="UP000292781"/>
    </source>
</evidence>
<keyword evidence="4" id="KW-1185">Reference proteome</keyword>
<dbReference type="InterPro" id="IPR052713">
    <property type="entry name" value="FeoA"/>
</dbReference>
<name>A0A4Q9VLG4_9HYPH</name>
<feature type="domain" description="Ferrous iron transporter FeoA-like" evidence="2">
    <location>
        <begin position="1"/>
        <end position="95"/>
    </location>
</feature>
<dbReference type="Pfam" id="PF04023">
    <property type="entry name" value="FeoA"/>
    <property type="match status" value="1"/>
</dbReference>
<dbReference type="PANTHER" id="PTHR42954:SF2">
    <property type="entry name" value="FE(2+) TRANSPORT PROTEIN A"/>
    <property type="match status" value="1"/>
</dbReference>
<keyword evidence="1" id="KW-0408">Iron</keyword>
<reference evidence="3 4" key="1">
    <citation type="submission" date="2019-02" db="EMBL/GenBank/DDBJ databases">
        <title>Siculibacillus lacustris gen. nov., sp. nov., a new rosette-forming bacterium isolated from a freshwater crater lake (Lake St. Ana, Romania).</title>
        <authorList>
            <person name="Felfoldi T."/>
            <person name="Marton Z."/>
            <person name="Szabo A."/>
            <person name="Mentes A."/>
            <person name="Boka K."/>
            <person name="Marialigeti K."/>
            <person name="Mathe I."/>
            <person name="Koncz M."/>
            <person name="Schumann P."/>
            <person name="Toth E."/>
        </authorList>
    </citation>
    <scope>NUCLEOTIDE SEQUENCE [LARGE SCALE GENOMIC DNA]</scope>
    <source>
        <strain evidence="3 4">SA-279</strain>
    </source>
</reference>
<evidence type="ECO:0000313" key="3">
    <source>
        <dbReference type="EMBL" id="TBW36303.1"/>
    </source>
</evidence>
<dbReference type="Proteomes" id="UP000292781">
    <property type="component" value="Unassembled WGS sequence"/>
</dbReference>
<dbReference type="InterPro" id="IPR007167">
    <property type="entry name" value="Fe-transptr_FeoA-like"/>
</dbReference>
<accession>A0A4Q9VLG4</accession>
<organism evidence="3 4">
    <name type="scientific">Siculibacillus lacustris</name>
    <dbReference type="NCBI Taxonomy" id="1549641"/>
    <lineage>
        <taxon>Bacteria</taxon>
        <taxon>Pseudomonadati</taxon>
        <taxon>Pseudomonadota</taxon>
        <taxon>Alphaproteobacteria</taxon>
        <taxon>Hyphomicrobiales</taxon>
        <taxon>Ancalomicrobiaceae</taxon>
        <taxon>Siculibacillus</taxon>
    </lineage>
</organism>
<dbReference type="SUPFAM" id="SSF50037">
    <property type="entry name" value="C-terminal domain of transcriptional repressors"/>
    <property type="match status" value="1"/>
</dbReference>
<dbReference type="AlphaFoldDB" id="A0A4Q9VLG4"/>
<dbReference type="OrthoDB" id="7173531at2"/>
<protein>
    <submittedName>
        <fullName evidence="3">Ferrous iron transport protein A</fullName>
    </submittedName>
</protein>
<gene>
    <name evidence="3" type="ORF">EYW49_14460</name>
</gene>